<dbReference type="PROSITE" id="PS51257">
    <property type="entry name" value="PROKAR_LIPOPROTEIN"/>
    <property type="match status" value="1"/>
</dbReference>
<dbReference type="AlphaFoldDB" id="A0A1Y6BAZ7"/>
<evidence type="ECO:0000313" key="2">
    <source>
        <dbReference type="Proteomes" id="UP000192907"/>
    </source>
</evidence>
<organism evidence="1 2">
    <name type="scientific">Pseudobacteriovorax antillogorgiicola</name>
    <dbReference type="NCBI Taxonomy" id="1513793"/>
    <lineage>
        <taxon>Bacteria</taxon>
        <taxon>Pseudomonadati</taxon>
        <taxon>Bdellovibrionota</taxon>
        <taxon>Oligoflexia</taxon>
        <taxon>Oligoflexales</taxon>
        <taxon>Pseudobacteriovoracaceae</taxon>
        <taxon>Pseudobacteriovorax</taxon>
    </lineage>
</organism>
<protein>
    <submittedName>
        <fullName evidence="1">Uncharacterized protein</fullName>
    </submittedName>
</protein>
<dbReference type="EMBL" id="FWZT01000001">
    <property type="protein sequence ID" value="SME91302.1"/>
    <property type="molecule type" value="Genomic_DNA"/>
</dbReference>
<accession>A0A1Y6BAZ7</accession>
<proteinExistence type="predicted"/>
<dbReference type="STRING" id="1513793.SAMN06296036_101447"/>
<sequence>MSKAKGSPRLLSLVIGVAMVASCKFQPNQLRSTHQAPNVYQFLVKGSIKFDRSAAQTGGDLSFQLTNSYSCGVEYWADDLNQEPQATAPKYVQCPEGNLSPLIFIPGLDPSVPYTFKLMVWPKSLTVASAAYIVLKERLSLSDQATDHIIFHNYNAPRQSGETYTFLSSGETSLLELRNELLGKYPVEEGITCQAKQPIEQNFNFTRNRSLDDGEKRPLHGLRSLSTDGYAIGPAKQHSFFETRLKHFFSSVERLKNWQWNFQWEDLAYEFTTFPPGHIEDLSIKTSQGEASLGNRDLLGTLPSYEVGEEAPEFNLNAIFPGQINFVHVEIKDPFARNRALYCSLLYENSTFIIPEEPYKSLDPGNYDITVIFESIQIHYKSNLPYPPWVITSQDWIHAKIKKVL</sequence>
<keyword evidence="2" id="KW-1185">Reference proteome</keyword>
<gene>
    <name evidence="1" type="ORF">SAMN06296036_101447</name>
</gene>
<reference evidence="2" key="1">
    <citation type="submission" date="2017-04" db="EMBL/GenBank/DDBJ databases">
        <authorList>
            <person name="Varghese N."/>
            <person name="Submissions S."/>
        </authorList>
    </citation>
    <scope>NUCLEOTIDE SEQUENCE [LARGE SCALE GENOMIC DNA]</scope>
    <source>
        <strain evidence="2">RKEM611</strain>
    </source>
</reference>
<dbReference type="Proteomes" id="UP000192907">
    <property type="component" value="Unassembled WGS sequence"/>
</dbReference>
<evidence type="ECO:0000313" key="1">
    <source>
        <dbReference type="EMBL" id="SME91302.1"/>
    </source>
</evidence>
<dbReference type="RefSeq" id="WP_132314439.1">
    <property type="nucleotide sequence ID" value="NZ_FWZT01000001.1"/>
</dbReference>
<name>A0A1Y6BAZ7_9BACT</name>
<dbReference type="OrthoDB" id="9979134at2"/>